<evidence type="ECO:0000313" key="2">
    <source>
        <dbReference type="EMBL" id="EGY29018.1"/>
    </source>
</evidence>
<dbReference type="Proteomes" id="UP000004116">
    <property type="component" value="Unassembled WGS sequence"/>
</dbReference>
<gene>
    <name evidence="2" type="ORF">Rin_00010240</name>
</gene>
<reference evidence="2 3" key="1">
    <citation type="journal article" date="2012" name="Genome Res.">
        <title>Genomic basis of endosymbiont-conferred protection against an insect parasitoid.</title>
        <authorList>
            <person name="Hansen A.K."/>
            <person name="Vorburger C."/>
            <person name="Moran N.A."/>
        </authorList>
    </citation>
    <scope>NUCLEOTIDE SEQUENCE [LARGE SCALE GENOMIC DNA]</scope>
    <source>
        <strain evidence="3">R5.15</strain>
    </source>
</reference>
<accession>G2GZ09</accession>
<feature type="region of interest" description="Disordered" evidence="1">
    <location>
        <begin position="101"/>
        <end position="140"/>
    </location>
</feature>
<proteinExistence type="predicted"/>
<feature type="non-terminal residue" evidence="2">
    <location>
        <position position="1"/>
    </location>
</feature>
<name>G2GZ09_9ENTR</name>
<dbReference type="AlphaFoldDB" id="G2GZ09"/>
<evidence type="ECO:0000313" key="3">
    <source>
        <dbReference type="Proteomes" id="UP000004116"/>
    </source>
</evidence>
<evidence type="ECO:0000256" key="1">
    <source>
        <dbReference type="SAM" id="MobiDB-lite"/>
    </source>
</evidence>
<organism evidence="2 3">
    <name type="scientific">Candidatus Regiella insecticola 5.15</name>
    <dbReference type="NCBI Taxonomy" id="1005043"/>
    <lineage>
        <taxon>Bacteria</taxon>
        <taxon>Pseudomonadati</taxon>
        <taxon>Pseudomonadota</taxon>
        <taxon>Gammaproteobacteria</taxon>
        <taxon>Enterobacterales</taxon>
        <taxon>Enterobacteriaceae</taxon>
        <taxon>aphid secondary symbionts</taxon>
        <taxon>Candidatus Regiella</taxon>
    </lineage>
</organism>
<feature type="compositionally biased region" description="Polar residues" evidence="1">
    <location>
        <begin position="101"/>
        <end position="119"/>
    </location>
</feature>
<protein>
    <submittedName>
        <fullName evidence="2">Uncharacterized protein</fullName>
    </submittedName>
</protein>
<dbReference type="EMBL" id="AGCA01000260">
    <property type="protein sequence ID" value="EGY29018.1"/>
    <property type="molecule type" value="Genomic_DNA"/>
</dbReference>
<keyword evidence="3" id="KW-1185">Reference proteome</keyword>
<sequence>ETRIAKKNGFNGIVPSLITRKEITNPITLEKTKNKSGEDLMRAFLEETPNGKSTQRILNNFGLKAIKVERVNRGEFEANFHIHVRPMPKLESKCSAVLDNTNSAGLANTNPLQDNNPSLAPTPMPRKPKSMAGKNARATA</sequence>
<comment type="caution">
    <text evidence="2">The sequence shown here is derived from an EMBL/GenBank/DDBJ whole genome shotgun (WGS) entry which is preliminary data.</text>
</comment>